<gene>
    <name evidence="1" type="ORF">MCHLO_12222</name>
</gene>
<organism evidence="1 2">
    <name type="scientific">Mycena chlorophos</name>
    <name type="common">Agaric fungus</name>
    <name type="synonym">Agaricus chlorophos</name>
    <dbReference type="NCBI Taxonomy" id="658473"/>
    <lineage>
        <taxon>Eukaryota</taxon>
        <taxon>Fungi</taxon>
        <taxon>Dikarya</taxon>
        <taxon>Basidiomycota</taxon>
        <taxon>Agaricomycotina</taxon>
        <taxon>Agaricomycetes</taxon>
        <taxon>Agaricomycetidae</taxon>
        <taxon>Agaricales</taxon>
        <taxon>Marasmiineae</taxon>
        <taxon>Mycenaceae</taxon>
        <taxon>Mycena</taxon>
    </lineage>
</organism>
<dbReference type="EMBL" id="DF849016">
    <property type="protein sequence ID" value="GAT55449.1"/>
    <property type="molecule type" value="Genomic_DNA"/>
</dbReference>
<evidence type="ECO:0000313" key="2">
    <source>
        <dbReference type="Proteomes" id="UP000815677"/>
    </source>
</evidence>
<protein>
    <submittedName>
        <fullName evidence="1">Uncharacterized protein</fullName>
    </submittedName>
</protein>
<proteinExistence type="predicted"/>
<dbReference type="Proteomes" id="UP000815677">
    <property type="component" value="Unassembled WGS sequence"/>
</dbReference>
<sequence>MAAYNFSDNILLMGGEPGPAEGSTIQFDIPAFAAGQGGAGGLSLRNQTRGPQGLSEAAPNMTIVVGTPKPRRSGLLVTVAPSDEAALYKKYTSFPSLAEFCDTYALSGDVKARLAQDGFETIAGLLEVTREELLEPEVGFKEGEVEELARALRSFLGTCGITTY</sequence>
<evidence type="ECO:0000313" key="1">
    <source>
        <dbReference type="EMBL" id="GAT55449.1"/>
    </source>
</evidence>
<keyword evidence="2" id="KW-1185">Reference proteome</keyword>
<dbReference type="InterPro" id="IPR010995">
    <property type="entry name" value="DNA_repair_Rad51/TF_NusA_a-hlx"/>
</dbReference>
<accession>A0ABQ0LXK1</accession>
<reference evidence="1" key="1">
    <citation type="submission" date="2014-09" db="EMBL/GenBank/DDBJ databases">
        <title>Genome sequence of the luminous mushroom Mycena chlorophos for searching fungal bioluminescence genes.</title>
        <authorList>
            <person name="Tanaka Y."/>
            <person name="Kasuga D."/>
            <person name="Oba Y."/>
            <person name="Hase S."/>
            <person name="Sato K."/>
            <person name="Oba Y."/>
            <person name="Sakakibara Y."/>
        </authorList>
    </citation>
    <scope>NUCLEOTIDE SEQUENCE</scope>
</reference>
<name>A0ABQ0LXK1_MYCCL</name>
<dbReference type="SUPFAM" id="SSF47794">
    <property type="entry name" value="Rad51 N-terminal domain-like"/>
    <property type="match status" value="1"/>
</dbReference>